<gene>
    <name evidence="2" type="ORF">C8N29_12422</name>
</gene>
<protein>
    <recommendedName>
        <fullName evidence="4">Lipoprotein</fullName>
    </recommendedName>
</protein>
<feature type="signal peptide" evidence="1">
    <location>
        <begin position="1"/>
        <end position="20"/>
    </location>
</feature>
<keyword evidence="3" id="KW-1185">Reference proteome</keyword>
<keyword evidence="1" id="KW-0732">Signal</keyword>
<evidence type="ECO:0000256" key="1">
    <source>
        <dbReference type="SAM" id="SignalP"/>
    </source>
</evidence>
<dbReference type="AlphaFoldDB" id="A0A2T5ITB6"/>
<evidence type="ECO:0000313" key="3">
    <source>
        <dbReference type="Proteomes" id="UP000244223"/>
    </source>
</evidence>
<feature type="chain" id="PRO_5030738852" description="Lipoprotein" evidence="1">
    <location>
        <begin position="21"/>
        <end position="36"/>
    </location>
</feature>
<name>A0A2T5ITB6_9GAMM</name>
<evidence type="ECO:0008006" key="4">
    <source>
        <dbReference type="Google" id="ProtNLM"/>
    </source>
</evidence>
<proteinExistence type="predicted"/>
<sequence length="36" mass="3958">MRQKAILLMLCLAMSGCANQPTAFCPEIKVTFCPVK</sequence>
<reference evidence="2 3" key="1">
    <citation type="submission" date="2018-04" db="EMBL/GenBank/DDBJ databases">
        <title>Genomic Encyclopedia of Archaeal and Bacterial Type Strains, Phase II (KMG-II): from individual species to whole genera.</title>
        <authorList>
            <person name="Goeker M."/>
        </authorList>
    </citation>
    <scope>NUCLEOTIDE SEQUENCE [LARGE SCALE GENOMIC DNA]</scope>
    <source>
        <strain evidence="2 3">DSM 5822</strain>
    </source>
</reference>
<comment type="caution">
    <text evidence="2">The sequence shown here is derived from an EMBL/GenBank/DDBJ whole genome shotgun (WGS) entry which is preliminary data.</text>
</comment>
<evidence type="ECO:0000313" key="2">
    <source>
        <dbReference type="EMBL" id="PTQ87100.1"/>
    </source>
</evidence>
<accession>A0A2T5ITB6</accession>
<organism evidence="2 3">
    <name type="scientific">Agitococcus lubricus</name>
    <dbReference type="NCBI Taxonomy" id="1077255"/>
    <lineage>
        <taxon>Bacteria</taxon>
        <taxon>Pseudomonadati</taxon>
        <taxon>Pseudomonadota</taxon>
        <taxon>Gammaproteobacteria</taxon>
        <taxon>Moraxellales</taxon>
        <taxon>Moraxellaceae</taxon>
        <taxon>Agitococcus</taxon>
    </lineage>
</organism>
<dbReference type="EMBL" id="QAON01000024">
    <property type="protein sequence ID" value="PTQ87100.1"/>
    <property type="molecule type" value="Genomic_DNA"/>
</dbReference>
<dbReference type="Proteomes" id="UP000244223">
    <property type="component" value="Unassembled WGS sequence"/>
</dbReference>
<dbReference type="PROSITE" id="PS51257">
    <property type="entry name" value="PROKAR_LIPOPROTEIN"/>
    <property type="match status" value="1"/>
</dbReference>